<keyword evidence="2" id="KW-1185">Reference proteome</keyword>
<evidence type="ECO:0000313" key="1">
    <source>
        <dbReference type="EMBL" id="KAH9751440.1"/>
    </source>
</evidence>
<comment type="caution">
    <text evidence="1">The sequence shown here is derived from an EMBL/GenBank/DDBJ whole genome shotgun (WGS) entry which is preliminary data.</text>
</comment>
<evidence type="ECO:0000313" key="2">
    <source>
        <dbReference type="Proteomes" id="UP000829398"/>
    </source>
</evidence>
<dbReference type="Proteomes" id="UP000829398">
    <property type="component" value="Chromosome 5"/>
</dbReference>
<name>A0ACB8KAK7_CITSI</name>
<proteinExistence type="predicted"/>
<accession>A0ACB8KAK7</accession>
<dbReference type="EMBL" id="CM039174">
    <property type="protein sequence ID" value="KAH9751440.1"/>
    <property type="molecule type" value="Genomic_DNA"/>
</dbReference>
<gene>
    <name evidence="1" type="ORF">KPL71_014297</name>
</gene>
<reference evidence="2" key="1">
    <citation type="journal article" date="2023" name="Hortic. Res.">
        <title>A chromosome-level phased genome enabling allele-level studies in sweet orange: a case study on citrus Huanglongbing tolerance.</title>
        <authorList>
            <person name="Wu B."/>
            <person name="Yu Q."/>
            <person name="Deng Z."/>
            <person name="Duan Y."/>
            <person name="Luo F."/>
            <person name="Gmitter F. Jr."/>
        </authorList>
    </citation>
    <scope>NUCLEOTIDE SEQUENCE [LARGE SCALE GENOMIC DNA]</scope>
    <source>
        <strain evidence="2">cv. Valencia</strain>
    </source>
</reference>
<sequence length="370" mass="40688">MLQMQCLDFSPKFNPLQKPGCCKTIAPPLTQRHGAVANTSLSNKSPSIKCSSQRSFHLPNQNKIALNNEGIINNRNHQKPLNKQLVPLALQDGYALQSEDANTAAAAPSFLEVFKKKLIAINHLVRTYTWVNIVFANVSVSLLPVQSLADLTPRFFIEILKVIVPTLLMNTFLTALNQICDVEIDKINKPYLPLASGDLSMGTAMAICIGSAILSFTLGIMSGSPPLLSIQILGFLSGCAYSLPLPFLRWKSHTFMAPLCKLFLHAHAGFARRGRRKKIGMNTLCVVLGKEKVLPLCVNMMLVGYGCALVAGASSSFMINKLVTIIGHSILALILWIQSEKVDLDNFESTFGFYMLIWKASDRLLSTCDY</sequence>
<organism evidence="1 2">
    <name type="scientific">Citrus sinensis</name>
    <name type="common">Sweet orange</name>
    <name type="synonym">Citrus aurantium var. sinensis</name>
    <dbReference type="NCBI Taxonomy" id="2711"/>
    <lineage>
        <taxon>Eukaryota</taxon>
        <taxon>Viridiplantae</taxon>
        <taxon>Streptophyta</taxon>
        <taxon>Embryophyta</taxon>
        <taxon>Tracheophyta</taxon>
        <taxon>Spermatophyta</taxon>
        <taxon>Magnoliopsida</taxon>
        <taxon>eudicotyledons</taxon>
        <taxon>Gunneridae</taxon>
        <taxon>Pentapetalae</taxon>
        <taxon>rosids</taxon>
        <taxon>malvids</taxon>
        <taxon>Sapindales</taxon>
        <taxon>Rutaceae</taxon>
        <taxon>Aurantioideae</taxon>
        <taxon>Citrus</taxon>
    </lineage>
</organism>
<protein>
    <submittedName>
        <fullName evidence="1">Homogentisate phytyltransferase 1</fullName>
    </submittedName>
</protein>